<dbReference type="PANTHER" id="PTHR47406:SF2">
    <property type="entry name" value="ALPHA GLUCURONIDASE N-TERMINAL DOMAIN-CONTAINING PROTEIN"/>
    <property type="match status" value="1"/>
</dbReference>
<name>A0A172U020_9BACT</name>
<dbReference type="KEGG" id="fla:SY85_20260"/>
<feature type="signal peptide" evidence="1">
    <location>
        <begin position="1"/>
        <end position="19"/>
    </location>
</feature>
<dbReference type="OrthoDB" id="608976at2"/>
<dbReference type="InterPro" id="IPR032287">
    <property type="entry name" value="DUF4838"/>
</dbReference>
<keyword evidence="1" id="KW-0732">Signal</keyword>
<protein>
    <recommendedName>
        <fullName evidence="4">Alpha glucuronidase N-terminal domain-containing protein</fullName>
    </recommendedName>
</protein>
<dbReference type="Proteomes" id="UP000077177">
    <property type="component" value="Chromosome"/>
</dbReference>
<dbReference type="STRING" id="1492898.SY85_20260"/>
<reference evidence="2 3" key="2">
    <citation type="journal article" date="2016" name="Int. J. Syst. Evol. Microbiol.">
        <title>Flavisolibacter tropicus sp. nov., isolated from tropical soil.</title>
        <authorList>
            <person name="Lee J.J."/>
            <person name="Kang M.S."/>
            <person name="Kim G.S."/>
            <person name="Lee C.S."/>
            <person name="Lim S."/>
            <person name="Lee J."/>
            <person name="Roh S.H."/>
            <person name="Kang H."/>
            <person name="Ha J.M."/>
            <person name="Bae S."/>
            <person name="Jung H.Y."/>
            <person name="Kim M.K."/>
        </authorList>
    </citation>
    <scope>NUCLEOTIDE SEQUENCE [LARGE SCALE GENOMIC DNA]</scope>
    <source>
        <strain evidence="2 3">LCS9</strain>
    </source>
</reference>
<feature type="chain" id="PRO_5008001482" description="Alpha glucuronidase N-terminal domain-containing protein" evidence="1">
    <location>
        <begin position="20"/>
        <end position="821"/>
    </location>
</feature>
<gene>
    <name evidence="2" type="ORF">SY85_20260</name>
</gene>
<accession>A0A172U020</accession>
<dbReference type="PANTHER" id="PTHR47406">
    <property type="entry name" value="COAGULATION FACTOR 5/8 TYPE, C-TERMINAL"/>
    <property type="match status" value="1"/>
</dbReference>
<reference evidence="3" key="1">
    <citation type="submission" date="2015-01" db="EMBL/GenBank/DDBJ databases">
        <title>Flavisolibacter sp./LCS9/ whole genome sequencing.</title>
        <authorList>
            <person name="Kim M.K."/>
            <person name="Srinivasan S."/>
            <person name="Lee J.-J."/>
        </authorList>
    </citation>
    <scope>NUCLEOTIDE SEQUENCE [LARGE SCALE GENOMIC DNA]</scope>
    <source>
        <strain evidence="3">LCS9</strain>
    </source>
</reference>
<organism evidence="2 3">
    <name type="scientific">Flavisolibacter tropicus</name>
    <dbReference type="NCBI Taxonomy" id="1492898"/>
    <lineage>
        <taxon>Bacteria</taxon>
        <taxon>Pseudomonadati</taxon>
        <taxon>Bacteroidota</taxon>
        <taxon>Chitinophagia</taxon>
        <taxon>Chitinophagales</taxon>
        <taxon>Chitinophagaceae</taxon>
        <taxon>Flavisolibacter</taxon>
    </lineage>
</organism>
<dbReference type="AlphaFoldDB" id="A0A172U020"/>
<dbReference type="RefSeq" id="WP_066406963.1">
    <property type="nucleotide sequence ID" value="NZ_CP011390.1"/>
</dbReference>
<evidence type="ECO:0008006" key="4">
    <source>
        <dbReference type="Google" id="ProtNLM"/>
    </source>
</evidence>
<proteinExistence type="predicted"/>
<evidence type="ECO:0000256" key="1">
    <source>
        <dbReference type="SAM" id="SignalP"/>
    </source>
</evidence>
<dbReference type="EMBL" id="CP011390">
    <property type="protein sequence ID" value="ANE52464.1"/>
    <property type="molecule type" value="Genomic_DNA"/>
</dbReference>
<sequence>MRIRYWFILLVALFFNSKAANTSPFYSQSIYADQLDDGLFQQSLADLKFYLQKATNKDFTTQLFDKQINKGIYILLNQPGIISTTLFERLKKGSVEDFVLMGDKEKLVVVANHPKGLSRAIYTYLDWLGVKWYFPGDEWTSVPSLSQITFSKTQYISPSFLIRDFFGTGGIVPIKAVDPNGSLSGKWEEWKRRNRLGGQLVLAGHYGEAFNLKYRKELEAHPEYLALVSGKRQWSTTAKWNISNKAFRDLFIADRIEELKKKLQQVKYSNEITTISVEPADGYGDCECEDCKRLGSVSDRYFFLANEAAKAVAKISPFAYVNLYGYNTHAAPPAFTLEPNVIVQIIPYAFQKISTPEQLITDWRKKCQNLFLYDYYGIPDWHYDTPLTAGWSPAGLVNKIKDWKRFAIKGFMLESSYSIGSTGLGLYFMSRLGWNMNEQVNPIQNGFYKNMFGQAASQVRAFYEKINGSFQGAADLPYLLNQLEQASIISKNDKVNERIQLLQAYLHYLIVYYQWQAATPESRDKTWEELVSYTWQIYPTAIVHTTRLAQLFNTKAPNNTIRNEWQLQGAATNKLKDIRSITSNDMSETFIKDRQSYPLLEDFVYESKGRTENFIVKPGAAGNSQEMMLLDIPETYVRASKDGYFTFSIKVNDGSQNNQQQTATIQCLDTPSNKKVFEQSVSIDRNWKQLQIKLPASKSFRLVVKNSNWIRMQFQLDQWVSFKNIPVHAVMGRLWFYVPSDVSYIYFSNNNNQQPSFQDAAGKPLKIDAVNKQHLYRIKVGASTGDRWFSINESQYKFLQFYAIPGLFFLHPGFIVRQGSK</sequence>
<keyword evidence="3" id="KW-1185">Reference proteome</keyword>
<dbReference type="Pfam" id="PF16126">
    <property type="entry name" value="DUF4838"/>
    <property type="match status" value="1"/>
</dbReference>
<evidence type="ECO:0000313" key="3">
    <source>
        <dbReference type="Proteomes" id="UP000077177"/>
    </source>
</evidence>
<evidence type="ECO:0000313" key="2">
    <source>
        <dbReference type="EMBL" id="ANE52464.1"/>
    </source>
</evidence>